<evidence type="ECO:0000313" key="4">
    <source>
        <dbReference type="Proteomes" id="UP000324308"/>
    </source>
</evidence>
<dbReference type="RefSeq" id="WP_150150993.1">
    <property type="nucleotide sequence ID" value="NZ_CP043959.1"/>
</dbReference>
<protein>
    <submittedName>
        <fullName evidence="3">Uncharacterized protein</fullName>
    </submittedName>
</protein>
<keyword evidence="4" id="KW-1185">Reference proteome</keyword>
<dbReference type="EMBL" id="CP043959">
    <property type="protein sequence ID" value="QER84564.1"/>
    <property type="molecule type" value="Genomic_DNA"/>
</dbReference>
<evidence type="ECO:0000256" key="1">
    <source>
        <dbReference type="SAM" id="MobiDB-lite"/>
    </source>
</evidence>
<accession>A0ABX5ZJV5</accession>
<reference evidence="3 4" key="1">
    <citation type="submission" date="2019-09" db="EMBL/GenBank/DDBJ databases">
        <title>Draft genome sequence of the Ebosin-producing strain Streptomyces sp. 139.</title>
        <authorList>
            <person name="Ai L."/>
            <person name="Geng M."/>
            <person name="Ma M."/>
            <person name="Bai L."/>
        </authorList>
    </citation>
    <scope>NUCLEOTIDE SEQUENCE [LARGE SCALE GENOMIC DNA]</scope>
    <source>
        <strain evidence="3 4">139</strain>
    </source>
</reference>
<feature type="compositionally biased region" description="Low complexity" evidence="1">
    <location>
        <begin position="85"/>
        <end position="115"/>
    </location>
</feature>
<evidence type="ECO:0000313" key="3">
    <source>
        <dbReference type="EMBL" id="QER84564.1"/>
    </source>
</evidence>
<feature type="transmembrane region" description="Helical" evidence="2">
    <location>
        <begin position="54"/>
        <end position="73"/>
    </location>
</feature>
<feature type="region of interest" description="Disordered" evidence="1">
    <location>
        <begin position="80"/>
        <end position="115"/>
    </location>
</feature>
<keyword evidence="2" id="KW-1133">Transmembrane helix</keyword>
<dbReference type="Proteomes" id="UP000324308">
    <property type="component" value="Chromosome"/>
</dbReference>
<keyword evidence="2" id="KW-0472">Membrane</keyword>
<proteinExistence type="predicted"/>
<name>A0ABX5ZJV5_STRTE</name>
<gene>
    <name evidence="3" type="ORF">F3L20_00645</name>
</gene>
<sequence>MNHLPTEEEPDAGPAETGRLREALAAAAYGITPSRAPLADVERRGRTIRRRRRTTVLGAGCGLLLVPLAFVVVHGTDDAADRTTRPAATVSASPTPTPTPTASQRPPAPTPRVVAPGERVTAAPGFVLWLTEEGKHWTTPDMPELPQFRSVVDGNIDRSTPGVSMQSHGDGSREYLSGLYYGGAGTASVVEVGTTAGVVRGHLLELPGSPGWGVWYAVTDAVRRDDDDPFASMPTVTVRDTEGRVHAELGRP</sequence>
<evidence type="ECO:0000256" key="2">
    <source>
        <dbReference type="SAM" id="Phobius"/>
    </source>
</evidence>
<keyword evidence="2" id="KW-0812">Transmembrane</keyword>
<organism evidence="3 4">
    <name type="scientific">Streptomyces tendae</name>
    <dbReference type="NCBI Taxonomy" id="1932"/>
    <lineage>
        <taxon>Bacteria</taxon>
        <taxon>Bacillati</taxon>
        <taxon>Actinomycetota</taxon>
        <taxon>Actinomycetes</taxon>
        <taxon>Kitasatosporales</taxon>
        <taxon>Streptomycetaceae</taxon>
        <taxon>Streptomyces</taxon>
    </lineage>
</organism>